<dbReference type="RefSeq" id="WP_306886801.1">
    <property type="nucleotide sequence ID" value="NZ_JAUSUL010000003.1"/>
</dbReference>
<dbReference type="InterPro" id="IPR007791">
    <property type="entry name" value="DjlA_N"/>
</dbReference>
<evidence type="ECO:0000313" key="3">
    <source>
        <dbReference type="Proteomes" id="UP001229244"/>
    </source>
</evidence>
<dbReference type="SUPFAM" id="SSF158682">
    <property type="entry name" value="TerB-like"/>
    <property type="match status" value="1"/>
</dbReference>
<dbReference type="Proteomes" id="UP001229244">
    <property type="component" value="Unassembled WGS sequence"/>
</dbReference>
<feature type="domain" description="Co-chaperone DjlA N-terminal" evidence="1">
    <location>
        <begin position="29"/>
        <end position="144"/>
    </location>
</feature>
<reference evidence="2" key="1">
    <citation type="submission" date="2023-07" db="EMBL/GenBank/DDBJ databases">
        <title>Genomic Encyclopedia of Type Strains, Phase IV (KMG-IV): sequencing the most valuable type-strain genomes for metagenomic binning, comparative biology and taxonomic classification.</title>
        <authorList>
            <person name="Goeker M."/>
        </authorList>
    </citation>
    <scope>NUCLEOTIDE SEQUENCE</scope>
    <source>
        <strain evidence="2">DSM 21202</strain>
    </source>
</reference>
<evidence type="ECO:0000259" key="1">
    <source>
        <dbReference type="Pfam" id="PF05099"/>
    </source>
</evidence>
<organism evidence="2 3">
    <name type="scientific">Amorphus orientalis</name>
    <dbReference type="NCBI Taxonomy" id="649198"/>
    <lineage>
        <taxon>Bacteria</taxon>
        <taxon>Pseudomonadati</taxon>
        <taxon>Pseudomonadota</taxon>
        <taxon>Alphaproteobacteria</taxon>
        <taxon>Hyphomicrobiales</taxon>
        <taxon>Amorphaceae</taxon>
        <taxon>Amorphus</taxon>
    </lineage>
</organism>
<gene>
    <name evidence="2" type="ORF">J2S73_003402</name>
</gene>
<dbReference type="EMBL" id="JAUSUL010000003">
    <property type="protein sequence ID" value="MDQ0316926.1"/>
    <property type="molecule type" value="Genomic_DNA"/>
</dbReference>
<dbReference type="Gene3D" id="1.10.3680.10">
    <property type="entry name" value="TerB-like"/>
    <property type="match status" value="1"/>
</dbReference>
<comment type="caution">
    <text evidence="2">The sequence shown here is derived from an EMBL/GenBank/DDBJ whole genome shotgun (WGS) entry which is preliminary data.</text>
</comment>
<proteinExistence type="predicted"/>
<sequence>MFKAIREWLQIEGLGEEEERQFGPDDHRVAVAALLVHLVAIDGVITDDERRVLREVLADHYDLAPDDTEELVKLAKQRDDEAVDLYGFTSVLKRVLDEDGRKQVVEMMWEMGFADGRISEFEDNTVWRVAELLGVTSRERIEIKKRVEARLERGSD</sequence>
<dbReference type="AlphaFoldDB" id="A0AAE3VSR8"/>
<evidence type="ECO:0000313" key="2">
    <source>
        <dbReference type="EMBL" id="MDQ0316926.1"/>
    </source>
</evidence>
<accession>A0AAE3VSR8</accession>
<name>A0AAE3VSR8_9HYPH</name>
<dbReference type="CDD" id="cd07313">
    <property type="entry name" value="terB_like_2"/>
    <property type="match status" value="1"/>
</dbReference>
<dbReference type="Pfam" id="PF05099">
    <property type="entry name" value="TerB"/>
    <property type="match status" value="1"/>
</dbReference>
<dbReference type="InterPro" id="IPR029024">
    <property type="entry name" value="TerB-like"/>
</dbReference>
<keyword evidence="3" id="KW-1185">Reference proteome</keyword>
<protein>
    <submittedName>
        <fullName evidence="2">Tellurite resistance protein B-like protein</fullName>
    </submittedName>
</protein>